<sequence>MTDDSPGAGAPAPAVPRYGSGSLADLAPSVLAALGVAGEENRLGLPPVRRACVLLVDGLGWELLRSHPADAPFLTALLADGRRITAGFPTTTATSLTSLGTGRPPGGHGVFGYQVALPGSHRPFNQLRWNADVDPERWQPHPTAFQRAEAAGVTTAYVASGLFEGSGLTRASARGGRYRQANDMSELVVRAEEALRAADRGYVFVYHPDLDATGHLFGSRSPNWRYHLGHVDRLVEQLAGALPPDSALYVTGDHGMVDVSGEGRLDIESEPELTAGVRVLAGEPRARHVYAEPGAAADVLAAWRARLAGRAHVLGREEAVAAGWFGPVEEELAPRIGDVVAAAYGDSALVAPRAEAAESALVGMHGSLTEEELAVPLLSAAG</sequence>
<evidence type="ECO:0000313" key="2">
    <source>
        <dbReference type="Proteomes" id="UP000237846"/>
    </source>
</evidence>
<reference evidence="1 2" key="1">
    <citation type="submission" date="2018-03" db="EMBL/GenBank/DDBJ databases">
        <title>Genomic Encyclopedia of Archaeal and Bacterial Type Strains, Phase II (KMG-II): from individual species to whole genera.</title>
        <authorList>
            <person name="Goeker M."/>
        </authorList>
    </citation>
    <scope>NUCLEOTIDE SEQUENCE [LARGE SCALE GENOMIC DNA]</scope>
    <source>
        <strain evidence="1 2">DSM 45601</strain>
    </source>
</reference>
<dbReference type="Pfam" id="PF01663">
    <property type="entry name" value="Phosphodiest"/>
    <property type="match status" value="1"/>
</dbReference>
<dbReference type="InterPro" id="IPR017850">
    <property type="entry name" value="Alkaline_phosphatase_core_sf"/>
</dbReference>
<keyword evidence="2" id="KW-1185">Reference proteome</keyword>
<dbReference type="Proteomes" id="UP000237846">
    <property type="component" value="Unassembled WGS sequence"/>
</dbReference>
<accession>A0A2T0Q0K4</accession>
<evidence type="ECO:0000313" key="1">
    <source>
        <dbReference type="EMBL" id="PRX97327.1"/>
    </source>
</evidence>
<name>A0A2T0Q0K4_9ACTN</name>
<dbReference type="OrthoDB" id="9779267at2"/>
<dbReference type="InterPro" id="IPR002591">
    <property type="entry name" value="Phosphodiest/P_Trfase"/>
</dbReference>
<proteinExistence type="predicted"/>
<dbReference type="Gene3D" id="3.40.720.10">
    <property type="entry name" value="Alkaline Phosphatase, subunit A"/>
    <property type="match status" value="1"/>
</dbReference>
<dbReference type="PANTHER" id="PTHR10151:SF120">
    <property type="entry name" value="BIS(5'-ADENOSYL)-TRIPHOSPHATASE"/>
    <property type="match status" value="1"/>
</dbReference>
<dbReference type="SUPFAM" id="SSF53649">
    <property type="entry name" value="Alkaline phosphatase-like"/>
    <property type="match status" value="1"/>
</dbReference>
<dbReference type="GO" id="GO:0016787">
    <property type="term" value="F:hydrolase activity"/>
    <property type="evidence" value="ECO:0007669"/>
    <property type="project" value="UniProtKB-ARBA"/>
</dbReference>
<gene>
    <name evidence="1" type="ORF">CLV72_106364</name>
</gene>
<dbReference type="EMBL" id="PVZC01000006">
    <property type="protein sequence ID" value="PRX97327.1"/>
    <property type="molecule type" value="Genomic_DNA"/>
</dbReference>
<dbReference type="PANTHER" id="PTHR10151">
    <property type="entry name" value="ECTONUCLEOTIDE PYROPHOSPHATASE/PHOSPHODIESTERASE"/>
    <property type="match status" value="1"/>
</dbReference>
<dbReference type="RefSeq" id="WP_106249316.1">
    <property type="nucleotide sequence ID" value="NZ_PVZC01000006.1"/>
</dbReference>
<comment type="caution">
    <text evidence="1">The sequence shown here is derived from an EMBL/GenBank/DDBJ whole genome shotgun (WGS) entry which is preliminary data.</text>
</comment>
<dbReference type="AlphaFoldDB" id="A0A2T0Q0K4"/>
<protein>
    <submittedName>
        <fullName evidence="1">Type I phosphodiesterase/nucleotide pyrophosphatase</fullName>
    </submittedName>
</protein>
<organism evidence="1 2">
    <name type="scientific">Allonocardiopsis opalescens</name>
    <dbReference type="NCBI Taxonomy" id="1144618"/>
    <lineage>
        <taxon>Bacteria</taxon>
        <taxon>Bacillati</taxon>
        <taxon>Actinomycetota</taxon>
        <taxon>Actinomycetes</taxon>
        <taxon>Streptosporangiales</taxon>
        <taxon>Allonocardiopsis</taxon>
    </lineage>
</organism>